<proteinExistence type="predicted"/>
<keyword evidence="1" id="KW-0732">Signal</keyword>
<keyword evidence="3" id="KW-1185">Reference proteome</keyword>
<name>A0A9P3GT75_9APHY</name>
<dbReference type="AlphaFoldDB" id="A0A9P3GT75"/>
<evidence type="ECO:0000313" key="2">
    <source>
        <dbReference type="EMBL" id="GJF00562.1"/>
    </source>
</evidence>
<protein>
    <submittedName>
        <fullName evidence="2">Uncharacterized protein</fullName>
    </submittedName>
</protein>
<comment type="caution">
    <text evidence="2">The sequence shown here is derived from an EMBL/GenBank/DDBJ whole genome shotgun (WGS) entry which is preliminary data.</text>
</comment>
<accession>A0A9P3GT75</accession>
<evidence type="ECO:0000256" key="1">
    <source>
        <dbReference type="SAM" id="SignalP"/>
    </source>
</evidence>
<reference evidence="2 3" key="1">
    <citation type="submission" date="2021-08" db="EMBL/GenBank/DDBJ databases">
        <title>Draft Genome Sequence of Phanerochaete sordida strain YK-624.</title>
        <authorList>
            <person name="Mori T."/>
            <person name="Dohra H."/>
            <person name="Suzuki T."/>
            <person name="Kawagishi H."/>
            <person name="Hirai H."/>
        </authorList>
    </citation>
    <scope>NUCLEOTIDE SEQUENCE [LARGE SCALE GENOMIC DNA]</scope>
    <source>
        <strain evidence="2 3">YK-624</strain>
    </source>
</reference>
<feature type="signal peptide" evidence="1">
    <location>
        <begin position="1"/>
        <end position="21"/>
    </location>
</feature>
<dbReference type="EMBL" id="BPQB01000166">
    <property type="protein sequence ID" value="GJF00562.1"/>
    <property type="molecule type" value="Genomic_DNA"/>
</dbReference>
<gene>
    <name evidence="2" type="ORF">PsYK624_168550</name>
</gene>
<feature type="chain" id="PRO_5040484156" evidence="1">
    <location>
        <begin position="22"/>
        <end position="112"/>
    </location>
</feature>
<dbReference type="Proteomes" id="UP000703269">
    <property type="component" value="Unassembled WGS sequence"/>
</dbReference>
<sequence>MKFTTSFAALAFAAVAQLVSAAPTNIARDVWDPKVTFPTTGSVLESGQTVTVTWDLSQKPAEVTNSIGRVVLNWGNIESPVILAENFPLTDGHVDIVVPRVYTRSDYSLTLC</sequence>
<organism evidence="2 3">
    <name type="scientific">Phanerochaete sordida</name>
    <dbReference type="NCBI Taxonomy" id="48140"/>
    <lineage>
        <taxon>Eukaryota</taxon>
        <taxon>Fungi</taxon>
        <taxon>Dikarya</taxon>
        <taxon>Basidiomycota</taxon>
        <taxon>Agaricomycotina</taxon>
        <taxon>Agaricomycetes</taxon>
        <taxon>Polyporales</taxon>
        <taxon>Phanerochaetaceae</taxon>
        <taxon>Phanerochaete</taxon>
    </lineage>
</organism>
<evidence type="ECO:0000313" key="3">
    <source>
        <dbReference type="Proteomes" id="UP000703269"/>
    </source>
</evidence>
<dbReference type="OrthoDB" id="2317741at2759"/>